<dbReference type="EMBL" id="JACXVP010000007">
    <property type="protein sequence ID" value="KAG5595381.1"/>
    <property type="molecule type" value="Genomic_DNA"/>
</dbReference>
<sequence length="86" mass="10037">MWWDSIFCEGRPDFILAFKLRALKDKLKEWTKTSHGNLAMQKQSMLAKLAELEEIQDQRALTEDETLSKAELFVDFENIAKCEEIA</sequence>
<dbReference type="AlphaFoldDB" id="A0A9J5Y5D0"/>
<keyword evidence="2" id="KW-1185">Reference proteome</keyword>
<comment type="caution">
    <text evidence="1">The sequence shown here is derived from an EMBL/GenBank/DDBJ whole genome shotgun (WGS) entry which is preliminary data.</text>
</comment>
<proteinExistence type="predicted"/>
<protein>
    <submittedName>
        <fullName evidence="1">Uncharacterized protein</fullName>
    </submittedName>
</protein>
<evidence type="ECO:0000313" key="2">
    <source>
        <dbReference type="Proteomes" id="UP000824120"/>
    </source>
</evidence>
<organism evidence="1 2">
    <name type="scientific">Solanum commersonii</name>
    <name type="common">Commerson's wild potato</name>
    <name type="synonym">Commerson's nightshade</name>
    <dbReference type="NCBI Taxonomy" id="4109"/>
    <lineage>
        <taxon>Eukaryota</taxon>
        <taxon>Viridiplantae</taxon>
        <taxon>Streptophyta</taxon>
        <taxon>Embryophyta</taxon>
        <taxon>Tracheophyta</taxon>
        <taxon>Spermatophyta</taxon>
        <taxon>Magnoliopsida</taxon>
        <taxon>eudicotyledons</taxon>
        <taxon>Gunneridae</taxon>
        <taxon>Pentapetalae</taxon>
        <taxon>asterids</taxon>
        <taxon>lamiids</taxon>
        <taxon>Solanales</taxon>
        <taxon>Solanaceae</taxon>
        <taxon>Solanoideae</taxon>
        <taxon>Solaneae</taxon>
        <taxon>Solanum</taxon>
    </lineage>
</organism>
<accession>A0A9J5Y5D0</accession>
<dbReference type="Proteomes" id="UP000824120">
    <property type="component" value="Chromosome 7"/>
</dbReference>
<evidence type="ECO:0000313" key="1">
    <source>
        <dbReference type="EMBL" id="KAG5595381.1"/>
    </source>
</evidence>
<gene>
    <name evidence="1" type="ORF">H5410_036613</name>
</gene>
<dbReference type="OrthoDB" id="1741802at2759"/>
<reference evidence="1 2" key="1">
    <citation type="submission" date="2020-09" db="EMBL/GenBank/DDBJ databases">
        <title>De no assembly of potato wild relative species, Solanum commersonii.</title>
        <authorList>
            <person name="Cho K."/>
        </authorList>
    </citation>
    <scope>NUCLEOTIDE SEQUENCE [LARGE SCALE GENOMIC DNA]</scope>
    <source>
        <strain evidence="1">LZ3.2</strain>
        <tissue evidence="1">Leaf</tissue>
    </source>
</reference>
<name>A0A9J5Y5D0_SOLCO</name>